<gene>
    <name evidence="3" type="ORF">IAD18_00925</name>
</gene>
<reference evidence="3" key="1">
    <citation type="submission" date="2020-10" db="EMBL/GenBank/DDBJ databases">
        <authorList>
            <person name="Gilroy R."/>
        </authorList>
    </citation>
    <scope>NUCLEOTIDE SEQUENCE</scope>
    <source>
        <strain evidence="3">17073</strain>
    </source>
</reference>
<organism evidence="3 4">
    <name type="scientific">Candidatus Limisoma intestinavium</name>
    <dbReference type="NCBI Taxonomy" id="2840856"/>
    <lineage>
        <taxon>Bacteria</taxon>
        <taxon>Pseudomonadati</taxon>
        <taxon>Bacteroidota</taxon>
        <taxon>Bacteroidia</taxon>
        <taxon>Bacteroidales</taxon>
        <taxon>Candidatus Limisoma</taxon>
    </lineage>
</organism>
<dbReference type="PANTHER" id="PTHR30189">
    <property type="entry name" value="LPS-ASSEMBLY PROTEIN"/>
    <property type="match status" value="1"/>
</dbReference>
<dbReference type="GO" id="GO:1990351">
    <property type="term" value="C:transporter complex"/>
    <property type="evidence" value="ECO:0007669"/>
    <property type="project" value="TreeGrafter"/>
</dbReference>
<dbReference type="InterPro" id="IPR050218">
    <property type="entry name" value="LptD"/>
</dbReference>
<dbReference type="AlphaFoldDB" id="A0A9D1IIK0"/>
<sequence length="532" mass="61310">MALWLVYIAFDTPAARAVKPMIPDANRYQKEKVFLEYADSLFMDESHPEFQVLKGNVKFRKEDMFMYCDSANFYDKENRLDAFGNVKMEQGDTLNVFADKLYYDGQEEYARLRHNVRMEHRNTTLFTDSFDYDLLDNIGYYFEGGKIVDEQNTLTSKYGQYAPDTKDTQLLFDVELVNDKYVMNTDTLFYNTESHVADIVGNTIIVSDSSTVYTDQGWYNTDDDRATLYNRSLIVGKGGQTLTGDTIFYDRSAGFGEAFGNMILTDSAKSTILMGDYGFHNEKSNTSFATRRALAMEFSQGDTIYVHGDTIRTYLLMPDSSRVMCAYPNVRFFRTDIQGICDSLSFMSRDSMLYMHRHPILWNLERQVMGNVIKIHMNDSTVEKAYLPEYGMLGEHVADEFYNQLSGKEMIAHFDNGEISQLDVNGNVMAILLPMENDSTYNKLVNAEGSFLIVKIKNRQIEKLNLWPDVSGKVTPIYLAKKSQYYLKGFKWYGEIRPKDQYDIFAIPEAMKTLFSSPESIAPVRRIRNENE</sequence>
<dbReference type="Gene3D" id="2.60.450.10">
    <property type="entry name" value="Lipopolysaccharide (LPS) transport protein A like domain"/>
    <property type="match status" value="1"/>
</dbReference>
<name>A0A9D1IIK0_9BACT</name>
<protein>
    <recommendedName>
        <fullName evidence="2">Organic solvent tolerance-like N-terminal domain-containing protein</fullName>
    </recommendedName>
</protein>
<dbReference type="Pfam" id="PF13100">
    <property type="entry name" value="OstA_2"/>
    <property type="match status" value="1"/>
</dbReference>
<dbReference type="EMBL" id="DVMS01000025">
    <property type="protein sequence ID" value="HIU38210.1"/>
    <property type="molecule type" value="Genomic_DNA"/>
</dbReference>
<proteinExistence type="predicted"/>
<evidence type="ECO:0000256" key="1">
    <source>
        <dbReference type="ARBA" id="ARBA00023237"/>
    </source>
</evidence>
<dbReference type="Proteomes" id="UP000824076">
    <property type="component" value="Unassembled WGS sequence"/>
</dbReference>
<keyword evidence="1" id="KW-0998">Cell outer membrane</keyword>
<keyword evidence="1" id="KW-0472">Membrane</keyword>
<dbReference type="InterPro" id="IPR005653">
    <property type="entry name" value="OstA-like_N"/>
</dbReference>
<evidence type="ECO:0000313" key="3">
    <source>
        <dbReference type="EMBL" id="HIU38210.1"/>
    </source>
</evidence>
<evidence type="ECO:0000313" key="4">
    <source>
        <dbReference type="Proteomes" id="UP000824076"/>
    </source>
</evidence>
<accession>A0A9D1IIK0</accession>
<reference evidence="3" key="2">
    <citation type="journal article" date="2021" name="PeerJ">
        <title>Extensive microbial diversity within the chicken gut microbiome revealed by metagenomics and culture.</title>
        <authorList>
            <person name="Gilroy R."/>
            <person name="Ravi A."/>
            <person name="Getino M."/>
            <person name="Pursley I."/>
            <person name="Horton D.L."/>
            <person name="Alikhan N.F."/>
            <person name="Baker D."/>
            <person name="Gharbi K."/>
            <person name="Hall N."/>
            <person name="Watson M."/>
            <person name="Adriaenssens E.M."/>
            <person name="Foster-Nyarko E."/>
            <person name="Jarju S."/>
            <person name="Secka A."/>
            <person name="Antonio M."/>
            <person name="Oren A."/>
            <person name="Chaudhuri R.R."/>
            <person name="La Ragione R."/>
            <person name="Hildebrand F."/>
            <person name="Pallen M.J."/>
        </authorList>
    </citation>
    <scope>NUCLEOTIDE SEQUENCE</scope>
    <source>
        <strain evidence="3">17073</strain>
    </source>
</reference>
<dbReference type="PANTHER" id="PTHR30189:SF1">
    <property type="entry name" value="LPS-ASSEMBLY PROTEIN LPTD"/>
    <property type="match status" value="1"/>
</dbReference>
<dbReference type="GO" id="GO:0009279">
    <property type="term" value="C:cell outer membrane"/>
    <property type="evidence" value="ECO:0007669"/>
    <property type="project" value="TreeGrafter"/>
</dbReference>
<evidence type="ECO:0000259" key="2">
    <source>
        <dbReference type="Pfam" id="PF13100"/>
    </source>
</evidence>
<comment type="caution">
    <text evidence="3">The sequence shown here is derived from an EMBL/GenBank/DDBJ whole genome shotgun (WGS) entry which is preliminary data.</text>
</comment>
<feature type="domain" description="Organic solvent tolerance-like N-terminal" evidence="2">
    <location>
        <begin position="30"/>
        <end position="186"/>
    </location>
</feature>